<dbReference type="EMBL" id="JBFCZG010000002">
    <property type="protein sequence ID" value="KAL3425270.1"/>
    <property type="molecule type" value="Genomic_DNA"/>
</dbReference>
<feature type="region of interest" description="Disordered" evidence="3">
    <location>
        <begin position="1"/>
        <end position="31"/>
    </location>
</feature>
<keyword evidence="6" id="KW-1185">Reference proteome</keyword>
<dbReference type="GO" id="GO:0016787">
    <property type="term" value="F:hydrolase activity"/>
    <property type="evidence" value="ECO:0007669"/>
    <property type="project" value="UniProtKB-KW"/>
</dbReference>
<sequence length="280" mass="29886">MPASESLTFGPASREWQYSRNDDNAGSKGGTFNLASKSAEKHFKFKTGVPDDVPAPKTLGLGDVDLVVDPAATALVIVDMQNFFLDARCRAHPKGLDAVGPTIEVIKKCREVGVQVIWLNWGLTDTDLETMPAGVQRSSMPHTNPRCGLGVELGDGQGRTLCAGAWNADIYSELKGHVDGARDAQCAKNRMSGLWDPAQPLFTTLVQRGVTTLLFAGVNTDQCVLGTLVDAHNRGWDCVVVEDACATTTPGGREVTFLNAAAYYGFVTDSKQFCAGTMGA</sequence>
<dbReference type="InterPro" id="IPR000868">
    <property type="entry name" value="Isochorismatase-like_dom"/>
</dbReference>
<dbReference type="SUPFAM" id="SSF52499">
    <property type="entry name" value="Isochorismatase-like hydrolases"/>
    <property type="match status" value="1"/>
</dbReference>
<feature type="domain" description="Isochorismatase-like" evidence="4">
    <location>
        <begin position="73"/>
        <end position="272"/>
    </location>
</feature>
<dbReference type="PANTHER" id="PTHR43540">
    <property type="entry name" value="PEROXYUREIDOACRYLATE/UREIDOACRYLATE AMIDOHYDROLASE-RELATED"/>
    <property type="match status" value="1"/>
</dbReference>
<evidence type="ECO:0000313" key="6">
    <source>
        <dbReference type="Proteomes" id="UP001629113"/>
    </source>
</evidence>
<comment type="caution">
    <text evidence="5">The sequence shown here is derived from an EMBL/GenBank/DDBJ whole genome shotgun (WGS) entry which is preliminary data.</text>
</comment>
<dbReference type="InterPro" id="IPR050272">
    <property type="entry name" value="Isochorismatase-like_hydrls"/>
</dbReference>
<organism evidence="5 6">
    <name type="scientific">Phlyctema vagabunda</name>
    <dbReference type="NCBI Taxonomy" id="108571"/>
    <lineage>
        <taxon>Eukaryota</taxon>
        <taxon>Fungi</taxon>
        <taxon>Dikarya</taxon>
        <taxon>Ascomycota</taxon>
        <taxon>Pezizomycotina</taxon>
        <taxon>Leotiomycetes</taxon>
        <taxon>Helotiales</taxon>
        <taxon>Dermateaceae</taxon>
        <taxon>Phlyctema</taxon>
    </lineage>
</organism>
<dbReference type="Proteomes" id="UP001629113">
    <property type="component" value="Unassembled WGS sequence"/>
</dbReference>
<proteinExistence type="inferred from homology"/>
<name>A0ABR4PPR3_9HELO</name>
<comment type="similarity">
    <text evidence="1">Belongs to the isochorismatase family.</text>
</comment>
<dbReference type="PANTHER" id="PTHR43540:SF9">
    <property type="entry name" value="FAMILY HYDROLASE, PUTATIVE (AFU_ORTHOLOGUE AFUA_2G08700)-RELATED"/>
    <property type="match status" value="1"/>
</dbReference>
<gene>
    <name evidence="5" type="ORF">PVAG01_02061</name>
</gene>
<evidence type="ECO:0000256" key="2">
    <source>
        <dbReference type="ARBA" id="ARBA00022801"/>
    </source>
</evidence>
<reference evidence="5 6" key="1">
    <citation type="submission" date="2024-06" db="EMBL/GenBank/DDBJ databases">
        <title>Complete genome of Phlyctema vagabunda strain 19-DSS-EL-015.</title>
        <authorList>
            <person name="Fiorenzani C."/>
        </authorList>
    </citation>
    <scope>NUCLEOTIDE SEQUENCE [LARGE SCALE GENOMIC DNA]</scope>
    <source>
        <strain evidence="5 6">19-DSS-EL-015</strain>
    </source>
</reference>
<keyword evidence="2 5" id="KW-0378">Hydrolase</keyword>
<dbReference type="CDD" id="cd00431">
    <property type="entry name" value="cysteine_hydrolases"/>
    <property type="match status" value="1"/>
</dbReference>
<evidence type="ECO:0000313" key="5">
    <source>
        <dbReference type="EMBL" id="KAL3425270.1"/>
    </source>
</evidence>
<evidence type="ECO:0000259" key="4">
    <source>
        <dbReference type="Pfam" id="PF00857"/>
    </source>
</evidence>
<protein>
    <submittedName>
        <fullName evidence="5">Isochorismatase hydrolase</fullName>
    </submittedName>
</protein>
<dbReference type="Pfam" id="PF00857">
    <property type="entry name" value="Isochorismatase"/>
    <property type="match status" value="1"/>
</dbReference>
<accession>A0ABR4PPR3</accession>
<evidence type="ECO:0000256" key="1">
    <source>
        <dbReference type="ARBA" id="ARBA00006336"/>
    </source>
</evidence>
<evidence type="ECO:0000256" key="3">
    <source>
        <dbReference type="SAM" id="MobiDB-lite"/>
    </source>
</evidence>
<dbReference type="InterPro" id="IPR036380">
    <property type="entry name" value="Isochorismatase-like_sf"/>
</dbReference>
<dbReference type="Gene3D" id="3.40.50.850">
    <property type="entry name" value="Isochorismatase-like"/>
    <property type="match status" value="1"/>
</dbReference>